<dbReference type="HOGENOM" id="CLU_035730_7_0_1"/>
<dbReference type="PhylomeDB" id="B3MEA6"/>
<organism evidence="7 8">
    <name type="scientific">Drosophila ananassae</name>
    <name type="common">Fruit fly</name>
    <dbReference type="NCBI Taxonomy" id="7217"/>
    <lineage>
        <taxon>Eukaryota</taxon>
        <taxon>Metazoa</taxon>
        <taxon>Ecdysozoa</taxon>
        <taxon>Arthropoda</taxon>
        <taxon>Hexapoda</taxon>
        <taxon>Insecta</taxon>
        <taxon>Pterygota</taxon>
        <taxon>Neoptera</taxon>
        <taxon>Endopterygota</taxon>
        <taxon>Diptera</taxon>
        <taxon>Brachycera</taxon>
        <taxon>Muscomorpha</taxon>
        <taxon>Ephydroidea</taxon>
        <taxon>Drosophilidae</taxon>
        <taxon>Drosophila</taxon>
        <taxon>Sophophora</taxon>
    </lineage>
</organism>
<feature type="chain" id="PRO_5002792539" description="SCP domain-containing protein" evidence="5">
    <location>
        <begin position="18"/>
        <end position="288"/>
    </location>
</feature>
<keyword evidence="3" id="KW-0964">Secreted</keyword>
<dbReference type="OMA" id="IVCNFAR"/>
<dbReference type="OrthoDB" id="414826at2759"/>
<evidence type="ECO:0000256" key="5">
    <source>
        <dbReference type="SAM" id="SignalP"/>
    </source>
</evidence>
<protein>
    <recommendedName>
        <fullName evidence="6">SCP domain-containing protein</fullName>
    </recommendedName>
</protein>
<dbReference type="GO" id="GO:0007618">
    <property type="term" value="P:mating"/>
    <property type="evidence" value="ECO:0007669"/>
    <property type="project" value="EnsemblMetazoa"/>
</dbReference>
<dbReference type="InterPro" id="IPR034763">
    <property type="entry name" value="P14a_insect"/>
</dbReference>
<dbReference type="GO" id="GO:0005576">
    <property type="term" value="C:extracellular region"/>
    <property type="evidence" value="ECO:0007669"/>
    <property type="project" value="UniProtKB-SubCell"/>
</dbReference>
<dbReference type="InterPro" id="IPR035940">
    <property type="entry name" value="CAP_sf"/>
</dbReference>
<evidence type="ECO:0000313" key="7">
    <source>
        <dbReference type="EMBL" id="EDV36512.1"/>
    </source>
</evidence>
<dbReference type="InterPro" id="IPR014044">
    <property type="entry name" value="CAP_dom"/>
</dbReference>
<dbReference type="STRING" id="7217.B3MEA6"/>
<dbReference type="eggNOG" id="KOG3017">
    <property type="taxonomic scope" value="Eukaryota"/>
</dbReference>
<dbReference type="KEGG" id="dan:6495842"/>
<evidence type="ECO:0000256" key="3">
    <source>
        <dbReference type="ARBA" id="ARBA00022525"/>
    </source>
</evidence>
<feature type="signal peptide" evidence="5">
    <location>
        <begin position="1"/>
        <end position="17"/>
    </location>
</feature>
<name>B3MEA6_DROAN</name>
<comment type="similarity">
    <text evidence="2">Belongs to the CRISP family.</text>
</comment>
<accession>B3MEA6</accession>
<dbReference type="Gene3D" id="3.40.33.10">
    <property type="entry name" value="CAP"/>
    <property type="match status" value="1"/>
</dbReference>
<dbReference type="GeneID" id="6495842"/>
<gene>
    <name evidence="7" type="primary">Dana\GF12998</name>
    <name evidence="7" type="synonym">dana_GLEANR_13014</name>
    <name evidence="7" type="ORF">GF12998</name>
</gene>
<sequence>MLAIFLAIVLTIFPAHSWDYCEEHWCSRPNDHVACNNNGSFGPHCQQEARLMPLSSQLQQFIVHEVNFYRNQVASGRFSDFGPAHRMATVRWDPELAQLAELAAKRCSLSADICRNTKRFKHVGQLTGHVIFSVGRHNDMKLLRHKIGNWFAQYKRATSQLGAADPISDITSFRQLMQERATYMGCGVLRQRRLQRWHQQFIVCNFAREDAAHEPAYEVAPRAAAGCKSGPNPKYPHLCALEEHYDVNAVDRYYKKPVQNIKEHSKKSPLNIKILYNEPKRIKVLKTL</sequence>
<dbReference type="CDD" id="cd05380">
    <property type="entry name" value="CAP_euk"/>
    <property type="match status" value="1"/>
</dbReference>
<dbReference type="PIRSF" id="PIRSF038921">
    <property type="entry name" value="P14a"/>
    <property type="match status" value="1"/>
</dbReference>
<dbReference type="FunCoup" id="B3MEA6">
    <property type="interactions" value="30"/>
</dbReference>
<dbReference type="AlphaFoldDB" id="B3MEA6"/>
<keyword evidence="8" id="KW-1185">Reference proteome</keyword>
<dbReference type="SUPFAM" id="SSF55797">
    <property type="entry name" value="PR-1-like"/>
    <property type="match status" value="1"/>
</dbReference>
<reference evidence="7 8" key="1">
    <citation type="journal article" date="2007" name="Nature">
        <title>Evolution of genes and genomes on the Drosophila phylogeny.</title>
        <authorList>
            <consortium name="Drosophila 12 Genomes Consortium"/>
            <person name="Clark A.G."/>
            <person name="Eisen M.B."/>
            <person name="Smith D.R."/>
            <person name="Bergman C.M."/>
            <person name="Oliver B."/>
            <person name="Markow T.A."/>
            <person name="Kaufman T.C."/>
            <person name="Kellis M."/>
            <person name="Gelbart W."/>
            <person name="Iyer V.N."/>
            <person name="Pollard D.A."/>
            <person name="Sackton T.B."/>
            <person name="Larracuente A.M."/>
            <person name="Singh N.D."/>
            <person name="Abad J.P."/>
            <person name="Abt D.N."/>
            <person name="Adryan B."/>
            <person name="Aguade M."/>
            <person name="Akashi H."/>
            <person name="Anderson W.W."/>
            <person name="Aquadro C.F."/>
            <person name="Ardell D.H."/>
            <person name="Arguello R."/>
            <person name="Artieri C.G."/>
            <person name="Barbash D.A."/>
            <person name="Barker D."/>
            <person name="Barsanti P."/>
            <person name="Batterham P."/>
            <person name="Batzoglou S."/>
            <person name="Begun D."/>
            <person name="Bhutkar A."/>
            <person name="Blanco E."/>
            <person name="Bosak S.A."/>
            <person name="Bradley R.K."/>
            <person name="Brand A.D."/>
            <person name="Brent M.R."/>
            <person name="Brooks A.N."/>
            <person name="Brown R.H."/>
            <person name="Butlin R.K."/>
            <person name="Caggese C."/>
            <person name="Calvi B.R."/>
            <person name="Bernardo de Carvalho A."/>
            <person name="Caspi A."/>
            <person name="Castrezana S."/>
            <person name="Celniker S.E."/>
            <person name="Chang J.L."/>
            <person name="Chapple C."/>
            <person name="Chatterji S."/>
            <person name="Chinwalla A."/>
            <person name="Civetta A."/>
            <person name="Clifton S.W."/>
            <person name="Comeron J.M."/>
            <person name="Costello J.C."/>
            <person name="Coyne J.A."/>
            <person name="Daub J."/>
            <person name="David R.G."/>
            <person name="Delcher A.L."/>
            <person name="Delehaunty K."/>
            <person name="Do C.B."/>
            <person name="Ebling H."/>
            <person name="Edwards K."/>
            <person name="Eickbush T."/>
            <person name="Evans J.D."/>
            <person name="Filipski A."/>
            <person name="Findeiss S."/>
            <person name="Freyhult E."/>
            <person name="Fulton L."/>
            <person name="Fulton R."/>
            <person name="Garcia A.C."/>
            <person name="Gardiner A."/>
            <person name="Garfield D.A."/>
            <person name="Garvin B.E."/>
            <person name="Gibson G."/>
            <person name="Gilbert D."/>
            <person name="Gnerre S."/>
            <person name="Godfrey J."/>
            <person name="Good R."/>
            <person name="Gotea V."/>
            <person name="Gravely B."/>
            <person name="Greenberg A.J."/>
            <person name="Griffiths-Jones S."/>
            <person name="Gross S."/>
            <person name="Guigo R."/>
            <person name="Gustafson E.A."/>
            <person name="Haerty W."/>
            <person name="Hahn M.W."/>
            <person name="Halligan D.L."/>
            <person name="Halpern A.L."/>
            <person name="Halter G.M."/>
            <person name="Han M.V."/>
            <person name="Heger A."/>
            <person name="Hillier L."/>
            <person name="Hinrichs A.S."/>
            <person name="Holmes I."/>
            <person name="Hoskins R.A."/>
            <person name="Hubisz M.J."/>
            <person name="Hultmark D."/>
            <person name="Huntley M.A."/>
            <person name="Jaffe D.B."/>
            <person name="Jagadeeshan S."/>
            <person name="Jeck W.R."/>
            <person name="Johnson J."/>
            <person name="Jones C.D."/>
            <person name="Jordan W.C."/>
            <person name="Karpen G.H."/>
            <person name="Kataoka E."/>
            <person name="Keightley P.D."/>
            <person name="Kheradpour P."/>
            <person name="Kirkness E.F."/>
            <person name="Koerich L.B."/>
            <person name="Kristiansen K."/>
            <person name="Kudrna D."/>
            <person name="Kulathinal R.J."/>
            <person name="Kumar S."/>
            <person name="Kwok R."/>
            <person name="Lander E."/>
            <person name="Langley C.H."/>
            <person name="Lapoint R."/>
            <person name="Lazzaro B.P."/>
            <person name="Lee S.J."/>
            <person name="Levesque L."/>
            <person name="Li R."/>
            <person name="Lin C.F."/>
            <person name="Lin M.F."/>
            <person name="Lindblad-Toh K."/>
            <person name="Llopart A."/>
            <person name="Long M."/>
            <person name="Low L."/>
            <person name="Lozovsky E."/>
            <person name="Lu J."/>
            <person name="Luo M."/>
            <person name="Machado C.A."/>
            <person name="Makalowski W."/>
            <person name="Marzo M."/>
            <person name="Matsuda M."/>
            <person name="Matzkin L."/>
            <person name="McAllister B."/>
            <person name="McBride C.S."/>
            <person name="McKernan B."/>
            <person name="McKernan K."/>
            <person name="Mendez-Lago M."/>
            <person name="Minx P."/>
            <person name="Mollenhauer M.U."/>
            <person name="Montooth K."/>
            <person name="Mount S.M."/>
            <person name="Mu X."/>
            <person name="Myers E."/>
            <person name="Negre B."/>
            <person name="Newfeld S."/>
            <person name="Nielsen R."/>
            <person name="Noor M.A."/>
            <person name="O'Grady P."/>
            <person name="Pachter L."/>
            <person name="Papaceit M."/>
            <person name="Parisi M.J."/>
            <person name="Parisi M."/>
            <person name="Parts L."/>
            <person name="Pedersen J.S."/>
            <person name="Pesole G."/>
            <person name="Phillippy A.M."/>
            <person name="Ponting C.P."/>
            <person name="Pop M."/>
            <person name="Porcelli D."/>
            <person name="Powell J.R."/>
            <person name="Prohaska S."/>
            <person name="Pruitt K."/>
            <person name="Puig M."/>
            <person name="Quesneville H."/>
            <person name="Ram K.R."/>
            <person name="Rand D."/>
            <person name="Rasmussen M.D."/>
            <person name="Reed L.K."/>
            <person name="Reenan R."/>
            <person name="Reily A."/>
            <person name="Remington K.A."/>
            <person name="Rieger T.T."/>
            <person name="Ritchie M.G."/>
            <person name="Robin C."/>
            <person name="Rogers Y.H."/>
            <person name="Rohde C."/>
            <person name="Rozas J."/>
            <person name="Rubenfield M.J."/>
            <person name="Ruiz A."/>
            <person name="Russo S."/>
            <person name="Salzberg S.L."/>
            <person name="Sanchez-Gracia A."/>
            <person name="Saranga D.J."/>
            <person name="Sato H."/>
            <person name="Schaeffer S.W."/>
            <person name="Schatz M.C."/>
            <person name="Schlenke T."/>
            <person name="Schwartz R."/>
            <person name="Segarra C."/>
            <person name="Singh R.S."/>
            <person name="Sirot L."/>
            <person name="Sirota M."/>
            <person name="Sisneros N.B."/>
            <person name="Smith C.D."/>
            <person name="Smith T.F."/>
            <person name="Spieth J."/>
            <person name="Stage D.E."/>
            <person name="Stark A."/>
            <person name="Stephan W."/>
            <person name="Strausberg R.L."/>
            <person name="Strempel S."/>
            <person name="Sturgill D."/>
            <person name="Sutton G."/>
            <person name="Sutton G.G."/>
            <person name="Tao W."/>
            <person name="Teichmann S."/>
            <person name="Tobari Y.N."/>
            <person name="Tomimura Y."/>
            <person name="Tsolas J.M."/>
            <person name="Valente V.L."/>
            <person name="Venter E."/>
            <person name="Venter J.C."/>
            <person name="Vicario S."/>
            <person name="Vieira F.G."/>
            <person name="Vilella A.J."/>
            <person name="Villasante A."/>
            <person name="Walenz B."/>
            <person name="Wang J."/>
            <person name="Wasserman M."/>
            <person name="Watts T."/>
            <person name="Wilson D."/>
            <person name="Wilson R.K."/>
            <person name="Wing R.A."/>
            <person name="Wolfner M.F."/>
            <person name="Wong A."/>
            <person name="Wong G.K."/>
            <person name="Wu C.I."/>
            <person name="Wu G."/>
            <person name="Yamamoto D."/>
            <person name="Yang H.P."/>
            <person name="Yang S.P."/>
            <person name="Yorke J.A."/>
            <person name="Yoshida K."/>
            <person name="Zdobnov E."/>
            <person name="Zhang P."/>
            <person name="Zhang Y."/>
            <person name="Zimin A.V."/>
            <person name="Baldwin J."/>
            <person name="Abdouelleil A."/>
            <person name="Abdulkadir J."/>
            <person name="Abebe A."/>
            <person name="Abera B."/>
            <person name="Abreu J."/>
            <person name="Acer S.C."/>
            <person name="Aftuck L."/>
            <person name="Alexander A."/>
            <person name="An P."/>
            <person name="Anderson E."/>
            <person name="Anderson S."/>
            <person name="Arachi H."/>
            <person name="Azer M."/>
            <person name="Bachantsang P."/>
            <person name="Barry A."/>
            <person name="Bayul T."/>
            <person name="Berlin A."/>
            <person name="Bessette D."/>
            <person name="Bloom T."/>
            <person name="Blye J."/>
            <person name="Boguslavskiy L."/>
            <person name="Bonnet C."/>
            <person name="Boukhgalter B."/>
            <person name="Bourzgui I."/>
            <person name="Brown A."/>
            <person name="Cahill P."/>
            <person name="Channer S."/>
            <person name="Cheshatsang Y."/>
            <person name="Chuda L."/>
            <person name="Citroen M."/>
            <person name="Collymore A."/>
            <person name="Cooke P."/>
            <person name="Costello M."/>
            <person name="D'Aco K."/>
            <person name="Daza R."/>
            <person name="De Haan G."/>
            <person name="DeGray S."/>
            <person name="DeMaso C."/>
            <person name="Dhargay N."/>
            <person name="Dooley K."/>
            <person name="Dooley E."/>
            <person name="Doricent M."/>
            <person name="Dorje P."/>
            <person name="Dorjee K."/>
            <person name="Dupes A."/>
            <person name="Elong R."/>
            <person name="Falk J."/>
            <person name="Farina A."/>
            <person name="Faro S."/>
            <person name="Ferguson D."/>
            <person name="Fisher S."/>
            <person name="Foley C.D."/>
            <person name="Franke A."/>
            <person name="Friedrich D."/>
            <person name="Gadbois L."/>
            <person name="Gearin G."/>
            <person name="Gearin C.R."/>
            <person name="Giannoukos G."/>
            <person name="Goode T."/>
            <person name="Graham J."/>
            <person name="Grandbois E."/>
            <person name="Grewal S."/>
            <person name="Gyaltsen K."/>
            <person name="Hafez N."/>
            <person name="Hagos B."/>
            <person name="Hall J."/>
            <person name="Henson C."/>
            <person name="Hollinger A."/>
            <person name="Honan T."/>
            <person name="Huard M.D."/>
            <person name="Hughes L."/>
            <person name="Hurhula B."/>
            <person name="Husby M.E."/>
            <person name="Kamat A."/>
            <person name="Kanga B."/>
            <person name="Kashin S."/>
            <person name="Khazanovich D."/>
            <person name="Kisner P."/>
            <person name="Lance K."/>
            <person name="Lara M."/>
            <person name="Lee W."/>
            <person name="Lennon N."/>
            <person name="Letendre F."/>
            <person name="LeVine R."/>
            <person name="Lipovsky A."/>
            <person name="Liu X."/>
            <person name="Liu J."/>
            <person name="Liu S."/>
            <person name="Lokyitsang T."/>
            <person name="Lokyitsang Y."/>
            <person name="Lubonja R."/>
            <person name="Lui A."/>
            <person name="MacDonald P."/>
            <person name="Magnisalis V."/>
            <person name="Maru K."/>
            <person name="Matthews C."/>
            <person name="McCusker W."/>
            <person name="McDonough S."/>
            <person name="Mehta T."/>
            <person name="Meldrim J."/>
            <person name="Meneus L."/>
            <person name="Mihai O."/>
            <person name="Mihalev A."/>
            <person name="Mihova T."/>
            <person name="Mittelman R."/>
            <person name="Mlenga V."/>
            <person name="Montmayeur A."/>
            <person name="Mulrain L."/>
            <person name="Navidi A."/>
            <person name="Naylor J."/>
            <person name="Negash T."/>
            <person name="Nguyen T."/>
            <person name="Nguyen N."/>
            <person name="Nicol R."/>
            <person name="Norbu C."/>
            <person name="Norbu N."/>
            <person name="Novod N."/>
            <person name="O'Neill B."/>
            <person name="Osman S."/>
            <person name="Markiewicz E."/>
            <person name="Oyono O.L."/>
            <person name="Patti C."/>
            <person name="Phunkhang P."/>
            <person name="Pierre F."/>
            <person name="Priest M."/>
            <person name="Raghuraman S."/>
            <person name="Rege F."/>
            <person name="Reyes R."/>
            <person name="Rise C."/>
            <person name="Rogov P."/>
            <person name="Ross K."/>
            <person name="Ryan E."/>
            <person name="Settipalli S."/>
            <person name="Shea T."/>
            <person name="Sherpa N."/>
            <person name="Shi L."/>
            <person name="Shih D."/>
            <person name="Sparrow T."/>
            <person name="Spaulding J."/>
            <person name="Stalker J."/>
            <person name="Stange-Thomann N."/>
            <person name="Stavropoulos S."/>
            <person name="Stone C."/>
            <person name="Strader C."/>
            <person name="Tesfaye S."/>
            <person name="Thomson T."/>
            <person name="Thoulutsang Y."/>
            <person name="Thoulutsang D."/>
            <person name="Topham K."/>
            <person name="Topping I."/>
            <person name="Tsamla T."/>
            <person name="Vassiliev H."/>
            <person name="Vo A."/>
            <person name="Wangchuk T."/>
            <person name="Wangdi T."/>
            <person name="Weiand M."/>
            <person name="Wilkinson J."/>
            <person name="Wilson A."/>
            <person name="Yadav S."/>
            <person name="Young G."/>
            <person name="Yu Q."/>
            <person name="Zembek L."/>
            <person name="Zhong D."/>
            <person name="Zimmer A."/>
            <person name="Zwirko Z."/>
            <person name="Jaffe D.B."/>
            <person name="Alvarez P."/>
            <person name="Brockman W."/>
            <person name="Butler J."/>
            <person name="Chin C."/>
            <person name="Gnerre S."/>
            <person name="Grabherr M."/>
            <person name="Kleber M."/>
            <person name="Mauceli E."/>
            <person name="MacCallum I."/>
        </authorList>
    </citation>
    <scope>NUCLEOTIDE SEQUENCE [LARGE SCALE GENOMIC DNA]</scope>
    <source>
        <strain evidence="8">Tucson 14024-0371.13</strain>
    </source>
</reference>
<evidence type="ECO:0000256" key="4">
    <source>
        <dbReference type="ARBA" id="ARBA00022729"/>
    </source>
</evidence>
<dbReference type="SMART" id="SM00198">
    <property type="entry name" value="SCP"/>
    <property type="match status" value="1"/>
</dbReference>
<evidence type="ECO:0000256" key="1">
    <source>
        <dbReference type="ARBA" id="ARBA00004613"/>
    </source>
</evidence>
<proteinExistence type="inferred from homology"/>
<comment type="subcellular location">
    <subcellularLocation>
        <location evidence="1">Secreted</location>
    </subcellularLocation>
</comment>
<dbReference type="Proteomes" id="UP000007801">
    <property type="component" value="Unassembled WGS sequence"/>
</dbReference>
<evidence type="ECO:0000256" key="2">
    <source>
        <dbReference type="ARBA" id="ARBA00009923"/>
    </source>
</evidence>
<dbReference type="InParanoid" id="B3MEA6"/>
<feature type="domain" description="SCP" evidence="6">
    <location>
        <begin position="56"/>
        <end position="209"/>
    </location>
</feature>
<dbReference type="Pfam" id="PF00188">
    <property type="entry name" value="CAP"/>
    <property type="match status" value="1"/>
</dbReference>
<keyword evidence="4 5" id="KW-0732">Signal</keyword>
<evidence type="ECO:0000259" key="6">
    <source>
        <dbReference type="SMART" id="SM00198"/>
    </source>
</evidence>
<evidence type="ECO:0000313" key="8">
    <source>
        <dbReference type="Proteomes" id="UP000007801"/>
    </source>
</evidence>
<dbReference type="EMBL" id="CH902619">
    <property type="protein sequence ID" value="EDV36512.1"/>
    <property type="molecule type" value="Genomic_DNA"/>
</dbReference>